<accession>A0A8T0I8Z6</accession>
<protein>
    <submittedName>
        <fullName evidence="1">Uncharacterized protein</fullName>
    </submittedName>
</protein>
<dbReference type="AlphaFoldDB" id="A0A8T0I8Z6"/>
<sequence>MPNEHIMLELAQQNLCCELTFCQDPVLQSLKLYLFFWGHSKCVAVLQINLSDQNTTLHSKWHIEDPRTHHIVATTPNTSVFTLPDDIIGLSISARSKEGKDLHLVFHLSICFYELPI</sequence>
<organism evidence="1 2">
    <name type="scientific">Ceratodon purpureus</name>
    <name type="common">Fire moss</name>
    <name type="synonym">Dicranum purpureum</name>
    <dbReference type="NCBI Taxonomy" id="3225"/>
    <lineage>
        <taxon>Eukaryota</taxon>
        <taxon>Viridiplantae</taxon>
        <taxon>Streptophyta</taxon>
        <taxon>Embryophyta</taxon>
        <taxon>Bryophyta</taxon>
        <taxon>Bryophytina</taxon>
        <taxon>Bryopsida</taxon>
        <taxon>Dicranidae</taxon>
        <taxon>Pseudoditrichales</taxon>
        <taxon>Ditrichaceae</taxon>
        <taxon>Ceratodon</taxon>
    </lineage>
</organism>
<dbReference type="Proteomes" id="UP000822688">
    <property type="component" value="Chromosome 4"/>
</dbReference>
<reference evidence="1" key="1">
    <citation type="submission" date="2020-06" db="EMBL/GenBank/DDBJ databases">
        <title>WGS assembly of Ceratodon purpureus strain R40.</title>
        <authorList>
            <person name="Carey S.B."/>
            <person name="Jenkins J."/>
            <person name="Shu S."/>
            <person name="Lovell J.T."/>
            <person name="Sreedasyam A."/>
            <person name="Maumus F."/>
            <person name="Tiley G.P."/>
            <person name="Fernandez-Pozo N."/>
            <person name="Barry K."/>
            <person name="Chen C."/>
            <person name="Wang M."/>
            <person name="Lipzen A."/>
            <person name="Daum C."/>
            <person name="Saski C.A."/>
            <person name="Payton A.C."/>
            <person name="Mcbreen J.C."/>
            <person name="Conrad R.E."/>
            <person name="Kollar L.M."/>
            <person name="Olsson S."/>
            <person name="Huttunen S."/>
            <person name="Landis J.B."/>
            <person name="Wickett N.J."/>
            <person name="Johnson M.G."/>
            <person name="Rensing S.A."/>
            <person name="Grimwood J."/>
            <person name="Schmutz J."/>
            <person name="Mcdaniel S.F."/>
        </authorList>
    </citation>
    <scope>NUCLEOTIDE SEQUENCE</scope>
    <source>
        <strain evidence="1">R40</strain>
    </source>
</reference>
<dbReference type="EMBL" id="CM026424">
    <property type="protein sequence ID" value="KAG0580210.1"/>
    <property type="molecule type" value="Genomic_DNA"/>
</dbReference>
<evidence type="ECO:0000313" key="2">
    <source>
        <dbReference type="Proteomes" id="UP000822688"/>
    </source>
</evidence>
<keyword evidence="2" id="KW-1185">Reference proteome</keyword>
<gene>
    <name evidence="1" type="ORF">KC19_4G156700</name>
</gene>
<name>A0A8T0I8Z6_CERPU</name>
<comment type="caution">
    <text evidence="1">The sequence shown here is derived from an EMBL/GenBank/DDBJ whole genome shotgun (WGS) entry which is preliminary data.</text>
</comment>
<proteinExistence type="predicted"/>
<evidence type="ECO:0000313" key="1">
    <source>
        <dbReference type="EMBL" id="KAG0580210.1"/>
    </source>
</evidence>